<evidence type="ECO:0000256" key="5">
    <source>
        <dbReference type="PROSITE-ProRule" id="PRU01240"/>
    </source>
</evidence>
<keyword evidence="3 5" id="KW-0378">Hydrolase</keyword>
<dbReference type="InterPro" id="IPR000209">
    <property type="entry name" value="Peptidase_S8/S53_dom"/>
</dbReference>
<dbReference type="PRINTS" id="PR00723">
    <property type="entry name" value="SUBTILISIN"/>
</dbReference>
<keyword evidence="2 5" id="KW-0645">Protease</keyword>
<dbReference type="InterPro" id="IPR034193">
    <property type="entry name" value="PCSK9_ProteinaseK-like"/>
</dbReference>
<dbReference type="InterPro" id="IPR015500">
    <property type="entry name" value="Peptidase_S8_subtilisin-rel"/>
</dbReference>
<sequence>MTHHHRTRHWLTACATALAATAALALSGGSARAQQGTVVNEGAPGTLAGRYIVALKGGTSLAPAAESRVSAQASTLLARYGGTREHVYSAALRGFSARMSAAEARALAADPEVRYVQQSVLVHTAEGGSQPNPPSWGLDAVDGGRDEAYAYPGTGKGVTAYVIDTGARFSHRTFEGRASSGYDFIDEDEDASDCNGHGTHVSGTVGGKEYGVAKEADLVAVRVLDCTGNGPDAATIAGIDWVVKNAKRPAVINMSLTSGGEGADPEGLREATRRAVAAGIPAAVAAGNAGTDACGTSPGDTPEALTLGSTDEGGGRSGFSNYGSCLDLFAPGGNITSAGYSSDSGSATMSGTSMASPHAAGALALYLEAHPEATAEEATAAVVAAAEEGAVTDPGSGSPDKFLDVTGLGALAP</sequence>
<feature type="active site" description="Charge relay system" evidence="5">
    <location>
        <position position="353"/>
    </location>
</feature>
<keyword evidence="6" id="KW-0732">Signal</keyword>
<dbReference type="InterPro" id="IPR006311">
    <property type="entry name" value="TAT_signal"/>
</dbReference>
<keyword evidence="10" id="KW-1185">Reference proteome</keyword>
<dbReference type="GO" id="GO:0006508">
    <property type="term" value="P:proteolysis"/>
    <property type="evidence" value="ECO:0007669"/>
    <property type="project" value="UniProtKB-KW"/>
</dbReference>
<evidence type="ECO:0000256" key="1">
    <source>
        <dbReference type="ARBA" id="ARBA00011073"/>
    </source>
</evidence>
<dbReference type="FunFam" id="3.40.50.200:FF:000014">
    <property type="entry name" value="Proteinase K"/>
    <property type="match status" value="1"/>
</dbReference>
<evidence type="ECO:0000313" key="10">
    <source>
        <dbReference type="Proteomes" id="UP000031523"/>
    </source>
</evidence>
<organism evidence="9 10">
    <name type="scientific">Streptomyces albus (strain ATCC 21838 / DSM 41398 / FERM P-419 / JCM 4703 / NBRC 107858)</name>
    <dbReference type="NCBI Taxonomy" id="1081613"/>
    <lineage>
        <taxon>Bacteria</taxon>
        <taxon>Bacillati</taxon>
        <taxon>Actinomycetota</taxon>
        <taxon>Actinomycetes</taxon>
        <taxon>Kitasatosporales</taxon>
        <taxon>Streptomycetaceae</taxon>
        <taxon>Streptomyces</taxon>
    </lineage>
</organism>
<dbReference type="GO" id="GO:0004252">
    <property type="term" value="F:serine-type endopeptidase activity"/>
    <property type="evidence" value="ECO:0007669"/>
    <property type="project" value="UniProtKB-UniRule"/>
</dbReference>
<dbReference type="InterPro" id="IPR022398">
    <property type="entry name" value="Peptidase_S8_His-AS"/>
</dbReference>
<dbReference type="Gene3D" id="3.30.70.80">
    <property type="entry name" value="Peptidase S8 propeptide/proteinase inhibitor I9"/>
    <property type="match status" value="1"/>
</dbReference>
<reference evidence="9 10" key="1">
    <citation type="submission" date="2015-01" db="EMBL/GenBank/DDBJ databases">
        <title>Enhanced salinomycin production by adjusting the supply of polyketide extender units in Streptomyce albus DSM 41398.</title>
        <authorList>
            <person name="Lu C."/>
        </authorList>
    </citation>
    <scope>NUCLEOTIDE SEQUENCE [LARGE SCALE GENOMIC DNA]</scope>
    <source>
        <strain evidence="10">ATCC 21838 / DSM 41398 / FERM P-419 / JCM 4703 / NBRC 107858</strain>
    </source>
</reference>
<dbReference type="Pfam" id="PF00082">
    <property type="entry name" value="Peptidase_S8"/>
    <property type="match status" value="1"/>
</dbReference>
<feature type="domain" description="Inhibitor I9" evidence="8">
    <location>
        <begin position="50"/>
        <end position="124"/>
    </location>
</feature>
<dbReference type="PROSITE" id="PS51318">
    <property type="entry name" value="TAT"/>
    <property type="match status" value="1"/>
</dbReference>
<accession>A0A0B5EQE9</accession>
<dbReference type="EMBL" id="CP010519">
    <property type="protein sequence ID" value="AJE81021.1"/>
    <property type="molecule type" value="Genomic_DNA"/>
</dbReference>
<feature type="active site" description="Charge relay system" evidence="5">
    <location>
        <position position="197"/>
    </location>
</feature>
<dbReference type="InterPro" id="IPR036852">
    <property type="entry name" value="Peptidase_S8/S53_dom_sf"/>
</dbReference>
<evidence type="ECO:0000256" key="4">
    <source>
        <dbReference type="ARBA" id="ARBA00022825"/>
    </source>
</evidence>
<dbReference type="PANTHER" id="PTHR43806">
    <property type="entry name" value="PEPTIDASE S8"/>
    <property type="match status" value="1"/>
</dbReference>
<dbReference type="KEGG" id="sals:SLNWT_0645"/>
<dbReference type="PROSITE" id="PS00137">
    <property type="entry name" value="SUBTILASE_HIS"/>
    <property type="match status" value="1"/>
</dbReference>
<dbReference type="InterPro" id="IPR037045">
    <property type="entry name" value="S8pro/Inhibitor_I9_sf"/>
</dbReference>
<evidence type="ECO:0000259" key="8">
    <source>
        <dbReference type="Pfam" id="PF05922"/>
    </source>
</evidence>
<comment type="similarity">
    <text evidence="1 5">Belongs to the peptidase S8 family.</text>
</comment>
<keyword evidence="4 5" id="KW-0720">Serine protease</keyword>
<evidence type="ECO:0000259" key="7">
    <source>
        <dbReference type="Pfam" id="PF00082"/>
    </source>
</evidence>
<protein>
    <submittedName>
        <fullName evidence="9">Putative alkaline serine protease</fullName>
    </submittedName>
</protein>
<dbReference type="PROSITE" id="PS51892">
    <property type="entry name" value="SUBTILASE"/>
    <property type="match status" value="1"/>
</dbReference>
<feature type="active site" description="Charge relay system" evidence="5">
    <location>
        <position position="164"/>
    </location>
</feature>
<evidence type="ECO:0000256" key="2">
    <source>
        <dbReference type="ARBA" id="ARBA00022670"/>
    </source>
</evidence>
<dbReference type="GO" id="GO:0005615">
    <property type="term" value="C:extracellular space"/>
    <property type="evidence" value="ECO:0007669"/>
    <property type="project" value="TreeGrafter"/>
</dbReference>
<evidence type="ECO:0000313" key="9">
    <source>
        <dbReference type="EMBL" id="AJE81021.1"/>
    </source>
</evidence>
<dbReference type="InterPro" id="IPR010259">
    <property type="entry name" value="S8pro/Inhibitor_I9"/>
</dbReference>
<dbReference type="PANTHER" id="PTHR43806:SF11">
    <property type="entry name" value="CEREVISIN-RELATED"/>
    <property type="match status" value="1"/>
</dbReference>
<dbReference type="AlphaFoldDB" id="A0A0B5EQE9"/>
<dbReference type="Gene3D" id="3.40.50.200">
    <property type="entry name" value="Peptidase S8/S53 domain"/>
    <property type="match status" value="1"/>
</dbReference>
<dbReference type="InterPro" id="IPR023828">
    <property type="entry name" value="Peptidase_S8_Ser-AS"/>
</dbReference>
<dbReference type="InterPro" id="IPR050131">
    <property type="entry name" value="Peptidase_S8_subtilisin-like"/>
</dbReference>
<feature type="chain" id="PRO_5002101142" evidence="6">
    <location>
        <begin position="34"/>
        <end position="413"/>
    </location>
</feature>
<gene>
    <name evidence="9" type="ORF">SLNWT_0645</name>
</gene>
<dbReference type="SUPFAM" id="SSF52743">
    <property type="entry name" value="Subtilisin-like"/>
    <property type="match status" value="1"/>
</dbReference>
<dbReference type="Pfam" id="PF05922">
    <property type="entry name" value="Inhibitor_I9"/>
    <property type="match status" value="1"/>
</dbReference>
<feature type="domain" description="Peptidase S8/S53" evidence="7">
    <location>
        <begin position="155"/>
        <end position="389"/>
    </location>
</feature>
<dbReference type="CDD" id="cd04077">
    <property type="entry name" value="Peptidases_S8_PCSK9_ProteinaseK_like"/>
    <property type="match status" value="1"/>
</dbReference>
<name>A0A0B5EQE9_STRA4</name>
<dbReference type="Proteomes" id="UP000031523">
    <property type="component" value="Chromosome"/>
</dbReference>
<evidence type="ECO:0000256" key="3">
    <source>
        <dbReference type="ARBA" id="ARBA00022801"/>
    </source>
</evidence>
<dbReference type="SUPFAM" id="SSF54897">
    <property type="entry name" value="Protease propeptides/inhibitors"/>
    <property type="match status" value="1"/>
</dbReference>
<dbReference type="PROSITE" id="PS00138">
    <property type="entry name" value="SUBTILASE_SER"/>
    <property type="match status" value="1"/>
</dbReference>
<feature type="signal peptide" evidence="6">
    <location>
        <begin position="1"/>
        <end position="33"/>
    </location>
</feature>
<proteinExistence type="inferred from homology"/>
<evidence type="ECO:0000256" key="6">
    <source>
        <dbReference type="SAM" id="SignalP"/>
    </source>
</evidence>